<keyword evidence="2" id="KW-0808">Transferase</keyword>
<proteinExistence type="predicted"/>
<evidence type="ECO:0000256" key="3">
    <source>
        <dbReference type="ARBA" id="ARBA00022691"/>
    </source>
</evidence>
<dbReference type="SUPFAM" id="SSF53335">
    <property type="entry name" value="S-adenosyl-L-methionine-dependent methyltransferases"/>
    <property type="match status" value="1"/>
</dbReference>
<dbReference type="Pfam" id="PF13489">
    <property type="entry name" value="Methyltransf_23"/>
    <property type="match status" value="1"/>
</dbReference>
<keyword evidence="3" id="KW-0949">S-adenosyl-L-methionine</keyword>
<name>A0ABZ2RJJ8_ECTME</name>
<dbReference type="Proteomes" id="UP001476583">
    <property type="component" value="Chromosome"/>
</dbReference>
<evidence type="ECO:0000256" key="2">
    <source>
        <dbReference type="ARBA" id="ARBA00022679"/>
    </source>
</evidence>
<dbReference type="Gene3D" id="3.40.50.150">
    <property type="entry name" value="Vaccinia Virus protein VP39"/>
    <property type="match status" value="1"/>
</dbReference>
<dbReference type="CDD" id="cd02440">
    <property type="entry name" value="AdoMet_MTases"/>
    <property type="match status" value="1"/>
</dbReference>
<dbReference type="EMBL" id="CP148074">
    <property type="protein sequence ID" value="WXL27163.1"/>
    <property type="molecule type" value="Genomic_DNA"/>
</dbReference>
<dbReference type="InterPro" id="IPR029063">
    <property type="entry name" value="SAM-dependent_MTases_sf"/>
</dbReference>
<keyword evidence="1 4" id="KW-0489">Methyltransferase</keyword>
<evidence type="ECO:0000313" key="4">
    <source>
        <dbReference type="EMBL" id="WXL27163.1"/>
    </source>
</evidence>
<gene>
    <name evidence="4" type="ORF">WG219_06845</name>
</gene>
<evidence type="ECO:0000313" key="5">
    <source>
        <dbReference type="Proteomes" id="UP001476583"/>
    </source>
</evidence>
<keyword evidence="5" id="KW-1185">Reference proteome</keyword>
<accession>A0ABZ2RJJ8</accession>
<evidence type="ECO:0000256" key="1">
    <source>
        <dbReference type="ARBA" id="ARBA00022603"/>
    </source>
</evidence>
<organism evidence="4 5">
    <name type="scientific">Ectopseudomonas mendocina</name>
    <name type="common">Pseudomonas mendocina</name>
    <dbReference type="NCBI Taxonomy" id="300"/>
    <lineage>
        <taxon>Bacteria</taxon>
        <taxon>Pseudomonadati</taxon>
        <taxon>Pseudomonadota</taxon>
        <taxon>Gammaproteobacteria</taxon>
        <taxon>Pseudomonadales</taxon>
        <taxon>Pseudomonadaceae</taxon>
        <taxon>Ectopseudomonas</taxon>
    </lineage>
</organism>
<dbReference type="GO" id="GO:0032259">
    <property type="term" value="P:methylation"/>
    <property type="evidence" value="ECO:0007669"/>
    <property type="project" value="UniProtKB-KW"/>
</dbReference>
<sequence>MQRDHREQLNLSWQANADAWTAAVREKRIESRRLVTDAAIVQAILALAPKRVLDVGCGEGWLCRGLVEHGIEAVGVDASEPLIAEARKASGSTPKYRVCGYAELESQAEYLGRFDVLVCNFALLEEPLAPTLNALHGLLAKDGRLLIQTLHPWRACNDASYRDGWRVETFAGFGEGFSEPMPWFFRTLESWLSLFSETGWRLQWLQEPLHPESEQPVSLLMLLSSERNA</sequence>
<dbReference type="GO" id="GO:0008168">
    <property type="term" value="F:methyltransferase activity"/>
    <property type="evidence" value="ECO:0007669"/>
    <property type="project" value="UniProtKB-KW"/>
</dbReference>
<dbReference type="PANTHER" id="PTHR43464">
    <property type="entry name" value="METHYLTRANSFERASE"/>
    <property type="match status" value="1"/>
</dbReference>
<dbReference type="PANTHER" id="PTHR43464:SF19">
    <property type="entry name" value="UBIQUINONE BIOSYNTHESIS O-METHYLTRANSFERASE, MITOCHONDRIAL"/>
    <property type="match status" value="1"/>
</dbReference>
<reference evidence="4 5" key="1">
    <citation type="submission" date="2024-03" db="EMBL/GenBank/DDBJ databases">
        <title>Complete genome of BD2.</title>
        <authorList>
            <person name="Cao G."/>
        </authorList>
    </citation>
    <scope>NUCLEOTIDE SEQUENCE [LARGE SCALE GENOMIC DNA]</scope>
    <source>
        <strain evidence="4 5">BD2</strain>
    </source>
</reference>
<protein>
    <submittedName>
        <fullName evidence="4">Methyltransferase domain-containing protein</fullName>
    </submittedName>
</protein>